<proteinExistence type="predicted"/>
<protein>
    <submittedName>
        <fullName evidence="2">DUF397 domain-containing protein</fullName>
    </submittedName>
</protein>
<gene>
    <name evidence="2" type="ORF">GTS_03780</name>
</gene>
<accession>A0A4D4IWM1</accession>
<dbReference type="Pfam" id="PF04149">
    <property type="entry name" value="DUF397"/>
    <property type="match status" value="1"/>
</dbReference>
<dbReference type="RefSeq" id="WP_192909338.1">
    <property type="nucleotide sequence ID" value="NZ_BJFL01000001.1"/>
</dbReference>
<evidence type="ECO:0000313" key="2">
    <source>
        <dbReference type="EMBL" id="GDY28745.1"/>
    </source>
</evidence>
<dbReference type="Proteomes" id="UP000298860">
    <property type="component" value="Unassembled WGS sequence"/>
</dbReference>
<comment type="caution">
    <text evidence="2">The sequence shown here is derived from an EMBL/GenBank/DDBJ whole genome shotgun (WGS) entry which is preliminary data.</text>
</comment>
<feature type="domain" description="DUF397" evidence="1">
    <location>
        <begin position="9"/>
        <end position="63"/>
    </location>
</feature>
<keyword evidence="3" id="KW-1185">Reference proteome</keyword>
<evidence type="ECO:0000259" key="1">
    <source>
        <dbReference type="Pfam" id="PF04149"/>
    </source>
</evidence>
<dbReference type="AlphaFoldDB" id="A0A4D4IWM1"/>
<dbReference type="InterPro" id="IPR007278">
    <property type="entry name" value="DUF397"/>
</dbReference>
<organism evidence="2 3">
    <name type="scientific">Gandjariella thermophila</name>
    <dbReference type="NCBI Taxonomy" id="1931992"/>
    <lineage>
        <taxon>Bacteria</taxon>
        <taxon>Bacillati</taxon>
        <taxon>Actinomycetota</taxon>
        <taxon>Actinomycetes</taxon>
        <taxon>Pseudonocardiales</taxon>
        <taxon>Pseudonocardiaceae</taxon>
        <taxon>Gandjariella</taxon>
    </lineage>
</organism>
<sequence length="68" mass="6999">MPTVDLAGARWRKSSRTAGMGNANCVEVTFAGPAAAVRDSKNPTGPVIVVPASAWHRFVAAIKHGALG</sequence>
<reference evidence="3" key="1">
    <citation type="submission" date="2019-04" db="EMBL/GenBank/DDBJ databases">
        <title>Draft genome sequence of Pseudonocardiaceae bacterium SL3-2-4.</title>
        <authorList>
            <person name="Ningsih F."/>
            <person name="Yokota A."/>
            <person name="Sakai Y."/>
            <person name="Nanatani K."/>
            <person name="Yabe S."/>
            <person name="Oetari A."/>
            <person name="Sjamsuridzal W."/>
        </authorList>
    </citation>
    <scope>NUCLEOTIDE SEQUENCE [LARGE SCALE GENOMIC DNA]</scope>
    <source>
        <strain evidence="3">SL3-2-4</strain>
    </source>
</reference>
<evidence type="ECO:0000313" key="3">
    <source>
        <dbReference type="Proteomes" id="UP000298860"/>
    </source>
</evidence>
<dbReference type="EMBL" id="BJFL01000001">
    <property type="protein sequence ID" value="GDY28745.1"/>
    <property type="molecule type" value="Genomic_DNA"/>
</dbReference>
<name>A0A4D4IWM1_9PSEU</name>